<sequence length="96" mass="10727">MPEFVTKTVYHTHPSSRVQKHLARAEPKTLPTKVLLVSTPVTLPRVHVTGSIVQLAIRAMVYTETLPVEYLKFGLTLPCLGRFVRLLLKLPASLIP</sequence>
<comment type="caution">
    <text evidence="1">The sequence shown here is derived from an EMBL/GenBank/DDBJ whole genome shotgun (WGS) entry which is preliminary data.</text>
</comment>
<organism evidence="1 2">
    <name type="scientific">Batillaria attramentaria</name>
    <dbReference type="NCBI Taxonomy" id="370345"/>
    <lineage>
        <taxon>Eukaryota</taxon>
        <taxon>Metazoa</taxon>
        <taxon>Spiralia</taxon>
        <taxon>Lophotrochozoa</taxon>
        <taxon>Mollusca</taxon>
        <taxon>Gastropoda</taxon>
        <taxon>Caenogastropoda</taxon>
        <taxon>Sorbeoconcha</taxon>
        <taxon>Cerithioidea</taxon>
        <taxon>Batillariidae</taxon>
        <taxon>Batillaria</taxon>
    </lineage>
</organism>
<name>A0ABD0KH88_9CAEN</name>
<proteinExistence type="predicted"/>
<dbReference type="AlphaFoldDB" id="A0ABD0KH88"/>
<keyword evidence="2" id="KW-1185">Reference proteome</keyword>
<evidence type="ECO:0000313" key="2">
    <source>
        <dbReference type="Proteomes" id="UP001519460"/>
    </source>
</evidence>
<accession>A0ABD0KH88</accession>
<reference evidence="1 2" key="1">
    <citation type="journal article" date="2023" name="Sci. Data">
        <title>Genome assembly of the Korean intertidal mud-creeper Batillaria attramentaria.</title>
        <authorList>
            <person name="Patra A.K."/>
            <person name="Ho P.T."/>
            <person name="Jun S."/>
            <person name="Lee S.J."/>
            <person name="Kim Y."/>
            <person name="Won Y.J."/>
        </authorList>
    </citation>
    <scope>NUCLEOTIDE SEQUENCE [LARGE SCALE GENOMIC DNA]</scope>
    <source>
        <strain evidence="1">Wonlab-2016</strain>
    </source>
</reference>
<dbReference type="EMBL" id="JACVVK020000179">
    <property type="protein sequence ID" value="KAK7486392.1"/>
    <property type="molecule type" value="Genomic_DNA"/>
</dbReference>
<protein>
    <submittedName>
        <fullName evidence="1">Uncharacterized protein</fullName>
    </submittedName>
</protein>
<dbReference type="Proteomes" id="UP001519460">
    <property type="component" value="Unassembled WGS sequence"/>
</dbReference>
<gene>
    <name evidence="1" type="ORF">BaRGS_00022316</name>
</gene>
<evidence type="ECO:0000313" key="1">
    <source>
        <dbReference type="EMBL" id="KAK7486392.1"/>
    </source>
</evidence>